<keyword evidence="6" id="KW-1185">Reference proteome</keyword>
<dbReference type="AlphaFoldDB" id="A0A316E373"/>
<dbReference type="InterPro" id="IPR037923">
    <property type="entry name" value="HTH-like"/>
</dbReference>
<dbReference type="Pfam" id="PF12833">
    <property type="entry name" value="HTH_18"/>
    <property type="match status" value="1"/>
</dbReference>
<keyword evidence="2 5" id="KW-0238">DNA-binding</keyword>
<evidence type="ECO:0000313" key="6">
    <source>
        <dbReference type="Proteomes" id="UP000245489"/>
    </source>
</evidence>
<proteinExistence type="predicted"/>
<keyword evidence="1" id="KW-0805">Transcription regulation</keyword>
<accession>A0A316E373</accession>
<dbReference type="GO" id="GO:0043565">
    <property type="term" value="F:sequence-specific DNA binding"/>
    <property type="evidence" value="ECO:0007669"/>
    <property type="project" value="InterPro"/>
</dbReference>
<dbReference type="GO" id="GO:0003700">
    <property type="term" value="F:DNA-binding transcription factor activity"/>
    <property type="evidence" value="ECO:0007669"/>
    <property type="project" value="InterPro"/>
</dbReference>
<dbReference type="SMART" id="SM00342">
    <property type="entry name" value="HTH_ARAC"/>
    <property type="match status" value="1"/>
</dbReference>
<dbReference type="InterPro" id="IPR018060">
    <property type="entry name" value="HTH_AraC"/>
</dbReference>
<protein>
    <submittedName>
        <fullName evidence="5">AraC-like DNA-binding protein</fullName>
    </submittedName>
</protein>
<dbReference type="Proteomes" id="UP000245489">
    <property type="component" value="Unassembled WGS sequence"/>
</dbReference>
<sequence>MKKEEILSIEVQELIKTELKAIEGSSLLKITSFAHNYFHINRLEDFFKLIESPLPTDFLPRRMNVYYFIFLTKGNTTRSIGLETYEFGENTFFFVPAHEITTHKFVRNDVQGYYCHFDIQLLAKHTIPKKIYSDFPFLEYNSFPLLEINPEAKSHIVSLLERLLFEYQKGVNGRIEIFETYLLSLFTELQPFVKRLSHNSINAALEITKEFKKALSKNITHKNKVSDYAELLNISPNHLNKCVKSATGKSANDLVNEMLLLEAKVMLKQTNLSIKEIAYNVGKSEVSVFSRFFKTQTGISPTDYRLLQ</sequence>
<feature type="domain" description="HTH araC/xylS-type" evidence="4">
    <location>
        <begin position="209"/>
        <end position="307"/>
    </location>
</feature>
<evidence type="ECO:0000259" key="4">
    <source>
        <dbReference type="PROSITE" id="PS01124"/>
    </source>
</evidence>
<dbReference type="PANTHER" id="PTHR43280:SF32">
    <property type="entry name" value="TRANSCRIPTIONAL REGULATORY PROTEIN"/>
    <property type="match status" value="1"/>
</dbReference>
<evidence type="ECO:0000313" key="5">
    <source>
        <dbReference type="EMBL" id="PWK23819.1"/>
    </source>
</evidence>
<dbReference type="RefSeq" id="WP_109743739.1">
    <property type="nucleotide sequence ID" value="NZ_QGGO01000016.1"/>
</dbReference>
<gene>
    <name evidence="5" type="ORF">LV89_03025</name>
</gene>
<dbReference type="PANTHER" id="PTHR43280">
    <property type="entry name" value="ARAC-FAMILY TRANSCRIPTIONAL REGULATOR"/>
    <property type="match status" value="1"/>
</dbReference>
<evidence type="ECO:0000256" key="2">
    <source>
        <dbReference type="ARBA" id="ARBA00023125"/>
    </source>
</evidence>
<dbReference type="InterPro" id="IPR009057">
    <property type="entry name" value="Homeodomain-like_sf"/>
</dbReference>
<evidence type="ECO:0000256" key="1">
    <source>
        <dbReference type="ARBA" id="ARBA00023015"/>
    </source>
</evidence>
<organism evidence="5 6">
    <name type="scientific">Arcicella aurantiaca</name>
    <dbReference type="NCBI Taxonomy" id="591202"/>
    <lineage>
        <taxon>Bacteria</taxon>
        <taxon>Pseudomonadati</taxon>
        <taxon>Bacteroidota</taxon>
        <taxon>Cytophagia</taxon>
        <taxon>Cytophagales</taxon>
        <taxon>Flectobacillaceae</taxon>
        <taxon>Arcicella</taxon>
    </lineage>
</organism>
<name>A0A316E373_9BACT</name>
<dbReference type="OrthoDB" id="9793451at2"/>
<dbReference type="EMBL" id="QGGO01000016">
    <property type="protein sequence ID" value="PWK23819.1"/>
    <property type="molecule type" value="Genomic_DNA"/>
</dbReference>
<evidence type="ECO:0000256" key="3">
    <source>
        <dbReference type="ARBA" id="ARBA00023163"/>
    </source>
</evidence>
<keyword evidence="3" id="KW-0804">Transcription</keyword>
<dbReference type="Gene3D" id="1.10.10.60">
    <property type="entry name" value="Homeodomain-like"/>
    <property type="match status" value="1"/>
</dbReference>
<reference evidence="5 6" key="1">
    <citation type="submission" date="2018-05" db="EMBL/GenBank/DDBJ databases">
        <title>Genomic Encyclopedia of Archaeal and Bacterial Type Strains, Phase II (KMG-II): from individual species to whole genera.</title>
        <authorList>
            <person name="Goeker M."/>
        </authorList>
    </citation>
    <scope>NUCLEOTIDE SEQUENCE [LARGE SCALE GENOMIC DNA]</scope>
    <source>
        <strain evidence="5 6">DSM 22214</strain>
    </source>
</reference>
<dbReference type="SUPFAM" id="SSF46689">
    <property type="entry name" value="Homeodomain-like"/>
    <property type="match status" value="1"/>
</dbReference>
<dbReference type="PROSITE" id="PS01124">
    <property type="entry name" value="HTH_ARAC_FAMILY_2"/>
    <property type="match status" value="1"/>
</dbReference>
<comment type="caution">
    <text evidence="5">The sequence shown here is derived from an EMBL/GenBank/DDBJ whole genome shotgun (WGS) entry which is preliminary data.</text>
</comment>
<dbReference type="SUPFAM" id="SSF51215">
    <property type="entry name" value="Regulatory protein AraC"/>
    <property type="match status" value="1"/>
</dbReference>